<evidence type="ECO:0000259" key="2">
    <source>
        <dbReference type="Pfam" id="PF12172"/>
    </source>
</evidence>
<dbReference type="InterPro" id="IPR039569">
    <property type="entry name" value="FAS1-like_DH_region"/>
</dbReference>
<dbReference type="Pfam" id="PF13452">
    <property type="entry name" value="FAS1_DH_region"/>
    <property type="match status" value="1"/>
</dbReference>
<dbReference type="InterPro" id="IPR002878">
    <property type="entry name" value="ChsH2_C"/>
</dbReference>
<dbReference type="Gene3D" id="3.10.129.10">
    <property type="entry name" value="Hotdog Thioesterase"/>
    <property type="match status" value="1"/>
</dbReference>
<dbReference type="Proteomes" id="UP000515733">
    <property type="component" value="Chromosome"/>
</dbReference>
<dbReference type="InterPro" id="IPR022002">
    <property type="entry name" value="ChsH2_Znr"/>
</dbReference>
<dbReference type="SUPFAM" id="SSF50249">
    <property type="entry name" value="Nucleic acid-binding proteins"/>
    <property type="match status" value="1"/>
</dbReference>
<dbReference type="EMBL" id="LR778301">
    <property type="protein sequence ID" value="CAB1370054.1"/>
    <property type="molecule type" value="Genomic_DNA"/>
</dbReference>
<evidence type="ECO:0000313" key="5">
    <source>
        <dbReference type="Proteomes" id="UP000515733"/>
    </source>
</evidence>
<dbReference type="SUPFAM" id="SSF54637">
    <property type="entry name" value="Thioesterase/thiol ester dehydrase-isomerase"/>
    <property type="match status" value="1"/>
</dbReference>
<dbReference type="PANTHER" id="PTHR34075:SF5">
    <property type="entry name" value="BLR3430 PROTEIN"/>
    <property type="match status" value="1"/>
</dbReference>
<dbReference type="RefSeq" id="WP_145770994.1">
    <property type="nucleotide sequence ID" value="NZ_LR778301.1"/>
</dbReference>
<evidence type="ECO:0008006" key="6">
    <source>
        <dbReference type="Google" id="ProtNLM"/>
    </source>
</evidence>
<dbReference type="Pfam" id="PF01796">
    <property type="entry name" value="OB_ChsH2_C"/>
    <property type="match status" value="1"/>
</dbReference>
<dbReference type="KEGG" id="doe:DENOEST_2895"/>
<dbReference type="InterPro" id="IPR012340">
    <property type="entry name" value="NA-bd_OB-fold"/>
</dbReference>
<dbReference type="InterPro" id="IPR029069">
    <property type="entry name" value="HotDog_dom_sf"/>
</dbReference>
<proteinExistence type="predicted"/>
<organism evidence="4 5">
    <name type="scientific">Denitratisoma oestradiolicum</name>
    <dbReference type="NCBI Taxonomy" id="311182"/>
    <lineage>
        <taxon>Bacteria</taxon>
        <taxon>Pseudomonadati</taxon>
        <taxon>Pseudomonadota</taxon>
        <taxon>Betaproteobacteria</taxon>
        <taxon>Nitrosomonadales</taxon>
        <taxon>Sterolibacteriaceae</taxon>
        <taxon>Denitratisoma</taxon>
    </lineage>
</organism>
<accession>A0A6S6XVH6</accession>
<feature type="domain" description="FAS1-like dehydratase" evidence="3">
    <location>
        <begin position="160"/>
        <end position="296"/>
    </location>
</feature>
<dbReference type="Gene3D" id="6.10.30.10">
    <property type="match status" value="1"/>
</dbReference>
<evidence type="ECO:0000259" key="1">
    <source>
        <dbReference type="Pfam" id="PF01796"/>
    </source>
</evidence>
<evidence type="ECO:0000259" key="3">
    <source>
        <dbReference type="Pfam" id="PF13452"/>
    </source>
</evidence>
<dbReference type="OrthoDB" id="5514845at2"/>
<feature type="domain" description="ChsH2 C-terminal OB-fold" evidence="1">
    <location>
        <begin position="53"/>
        <end position="118"/>
    </location>
</feature>
<protein>
    <recommendedName>
        <fullName evidence="6">DNA-binding protein</fullName>
    </recommendedName>
</protein>
<dbReference type="Pfam" id="PF12172">
    <property type="entry name" value="zf-ChsH2"/>
    <property type="match status" value="1"/>
</dbReference>
<name>A0A6S6XVH6_9PROT</name>
<sequence length="305" mass="34214">MKKPYPVPTPDSRPFWSGLAEQKILLKHCRQCNHLFHYPRITCPHCLSSDLEWKPSSGRGTLYTYTISRRPTHPLFADEVPQYLAVVELEEGPRLTSTLVNVPEDKIRIGMELAPVFERHEKEGATLLRFQPADASLRGTPAPASKPAGTTQLTPEVLAYIGRQSDKVSGYPVSAEEIRRFCYATEDPNPQYLAGEGIVAPPMFLSIPFDWEVPMADLPEDGTPQQNDGLPFPPLKAKRKLFGGYQVEYFQEIRPGDVLTRQRKILDIYERSGGSGSTVFVVIEATYTNQRGEKVAADINTIINR</sequence>
<gene>
    <name evidence="4" type="ORF">DENOEST_2895</name>
</gene>
<evidence type="ECO:0000313" key="4">
    <source>
        <dbReference type="EMBL" id="CAB1370054.1"/>
    </source>
</evidence>
<dbReference type="InterPro" id="IPR052513">
    <property type="entry name" value="Thioester_dehydratase-like"/>
</dbReference>
<feature type="domain" description="ChsH2 rubredoxin-like zinc ribbon" evidence="2">
    <location>
        <begin position="16"/>
        <end position="52"/>
    </location>
</feature>
<reference evidence="4 5" key="1">
    <citation type="submission" date="2020-03" db="EMBL/GenBank/DDBJ databases">
        <authorList>
            <consortium name="Genoscope - CEA"/>
            <person name="William W."/>
        </authorList>
    </citation>
    <scope>NUCLEOTIDE SEQUENCE [LARGE SCALE GENOMIC DNA]</scope>
    <source>
        <strain evidence="5">DSM 16959</strain>
    </source>
</reference>
<dbReference type="PANTHER" id="PTHR34075">
    <property type="entry name" value="BLR3430 PROTEIN"/>
    <property type="match status" value="1"/>
</dbReference>
<dbReference type="AlphaFoldDB" id="A0A6S6XVH6"/>
<keyword evidence="5" id="KW-1185">Reference proteome</keyword>